<proteinExistence type="predicted"/>
<evidence type="ECO:0000313" key="3">
    <source>
        <dbReference type="Proteomes" id="UP001497516"/>
    </source>
</evidence>
<evidence type="ECO:0000313" key="2">
    <source>
        <dbReference type="EMBL" id="CAL1401525.1"/>
    </source>
</evidence>
<dbReference type="AlphaFoldDB" id="A0AAV2FVW3"/>
<gene>
    <name evidence="2" type="ORF">LTRI10_LOCUS41578</name>
</gene>
<dbReference type="EMBL" id="OZ034820">
    <property type="protein sequence ID" value="CAL1401525.1"/>
    <property type="molecule type" value="Genomic_DNA"/>
</dbReference>
<organism evidence="2 3">
    <name type="scientific">Linum trigynum</name>
    <dbReference type="NCBI Taxonomy" id="586398"/>
    <lineage>
        <taxon>Eukaryota</taxon>
        <taxon>Viridiplantae</taxon>
        <taxon>Streptophyta</taxon>
        <taxon>Embryophyta</taxon>
        <taxon>Tracheophyta</taxon>
        <taxon>Spermatophyta</taxon>
        <taxon>Magnoliopsida</taxon>
        <taxon>eudicotyledons</taxon>
        <taxon>Gunneridae</taxon>
        <taxon>Pentapetalae</taxon>
        <taxon>rosids</taxon>
        <taxon>fabids</taxon>
        <taxon>Malpighiales</taxon>
        <taxon>Linaceae</taxon>
        <taxon>Linum</taxon>
    </lineage>
</organism>
<reference evidence="2 3" key="1">
    <citation type="submission" date="2024-04" db="EMBL/GenBank/DDBJ databases">
        <authorList>
            <person name="Fracassetti M."/>
        </authorList>
    </citation>
    <scope>NUCLEOTIDE SEQUENCE [LARGE SCALE GENOMIC DNA]</scope>
</reference>
<sequence length="77" mass="8382">MPLSTDDLEERRRSRCRGAKARQSKRWLGVRGYGARRGKRRGKWRRGVTGGSASVLSLVGAARKRRGRGSSGVAGGN</sequence>
<accession>A0AAV2FVW3</accession>
<keyword evidence="3" id="KW-1185">Reference proteome</keyword>
<feature type="region of interest" description="Disordered" evidence="1">
    <location>
        <begin position="1"/>
        <end position="26"/>
    </location>
</feature>
<name>A0AAV2FVW3_9ROSI</name>
<protein>
    <submittedName>
        <fullName evidence="2">Uncharacterized protein</fullName>
    </submittedName>
</protein>
<feature type="compositionally biased region" description="Basic residues" evidence="1">
    <location>
        <begin position="13"/>
        <end position="25"/>
    </location>
</feature>
<evidence type="ECO:0000256" key="1">
    <source>
        <dbReference type="SAM" id="MobiDB-lite"/>
    </source>
</evidence>
<dbReference type="Proteomes" id="UP001497516">
    <property type="component" value="Chromosome 7"/>
</dbReference>